<comment type="catalytic activity">
    <reaction evidence="3">
        <text>(R)-4'-phosphopantothenate + L-cysteine + CTP = N-[(R)-4-phosphopantothenoyl]-L-cysteine + CMP + diphosphate + H(+)</text>
        <dbReference type="Rhea" id="RHEA:19397"/>
        <dbReference type="ChEBI" id="CHEBI:10986"/>
        <dbReference type="ChEBI" id="CHEBI:15378"/>
        <dbReference type="ChEBI" id="CHEBI:33019"/>
        <dbReference type="ChEBI" id="CHEBI:35235"/>
        <dbReference type="ChEBI" id="CHEBI:37563"/>
        <dbReference type="ChEBI" id="CHEBI:59458"/>
        <dbReference type="ChEBI" id="CHEBI:60377"/>
        <dbReference type="EC" id="6.3.2.5"/>
    </reaction>
</comment>
<comment type="catalytic activity">
    <reaction evidence="3">
        <text>N-[(R)-4-phosphopantothenoyl]-L-cysteine + H(+) = (R)-4'-phosphopantetheine + CO2</text>
        <dbReference type="Rhea" id="RHEA:16793"/>
        <dbReference type="ChEBI" id="CHEBI:15378"/>
        <dbReference type="ChEBI" id="CHEBI:16526"/>
        <dbReference type="ChEBI" id="CHEBI:59458"/>
        <dbReference type="ChEBI" id="CHEBI:61723"/>
        <dbReference type="EC" id="4.1.1.36"/>
    </reaction>
</comment>
<dbReference type="Pfam" id="PF02441">
    <property type="entry name" value="Flavoprotein"/>
    <property type="match status" value="1"/>
</dbReference>
<dbReference type="SUPFAM" id="SSF52507">
    <property type="entry name" value="Homo-oligomeric flavin-containing Cys decarboxylases, HFCD"/>
    <property type="match status" value="1"/>
</dbReference>
<comment type="similarity">
    <text evidence="3">In the C-terminal section; belongs to the PPC synthetase family.</text>
</comment>
<dbReference type="GO" id="GO:0010181">
    <property type="term" value="F:FMN binding"/>
    <property type="evidence" value="ECO:0007669"/>
    <property type="project" value="UniProtKB-UniRule"/>
</dbReference>
<proteinExistence type="inferred from homology"/>
<keyword evidence="1 3" id="KW-0210">Decarboxylase</keyword>
<dbReference type="EMBL" id="DRTM01000002">
    <property type="protein sequence ID" value="HHE75499.1"/>
    <property type="molecule type" value="Genomic_DNA"/>
</dbReference>
<keyword evidence="3" id="KW-0285">Flavoprotein</keyword>
<dbReference type="HAMAP" id="MF_02225">
    <property type="entry name" value="CoaBC"/>
    <property type="match status" value="1"/>
</dbReference>
<dbReference type="AlphaFoldDB" id="A0A7J3T8C5"/>
<keyword evidence="3 6" id="KW-0436">Ligase</keyword>
<dbReference type="GO" id="GO:0071513">
    <property type="term" value="C:phosphopantothenoylcysteine decarboxylase complex"/>
    <property type="evidence" value="ECO:0007669"/>
    <property type="project" value="TreeGrafter"/>
</dbReference>
<feature type="domain" description="DNA/pantothenate metabolism flavoprotein C-terminal" evidence="5">
    <location>
        <begin position="181"/>
        <end position="385"/>
    </location>
</feature>
<protein>
    <recommendedName>
        <fullName evidence="3">Coenzyme A biosynthesis bifunctional protein CoaBC</fullName>
    </recommendedName>
    <alternativeName>
        <fullName evidence="3">DNA/pantothenate metabolism flavoprotein</fullName>
    </alternativeName>
    <alternativeName>
        <fullName evidence="3">Phosphopantothenoylcysteine synthetase/decarboxylase</fullName>
        <shortName evidence="3">PPCS-PPCDC</shortName>
    </alternativeName>
    <domain>
        <recommendedName>
            <fullName evidence="3">Phosphopantothenoylcysteine decarboxylase</fullName>
            <shortName evidence="3">PPC decarboxylase</shortName>
            <shortName evidence="3">PPC-DC</shortName>
            <ecNumber evidence="3">4.1.1.36</ecNumber>
        </recommendedName>
        <alternativeName>
            <fullName evidence="3">CoaC</fullName>
        </alternativeName>
    </domain>
    <domain>
        <recommendedName>
            <fullName evidence="3">Phosphopantothenate--cysteine ligase</fullName>
            <ecNumber evidence="3">6.3.2.5</ecNumber>
        </recommendedName>
        <alternativeName>
            <fullName evidence="3">CoaB</fullName>
        </alternativeName>
        <alternativeName>
            <fullName evidence="3">Phosphopantothenoylcysteine synthetase</fullName>
            <shortName evidence="3">PPC synthetase</shortName>
            <shortName evidence="3">PPC-S</shortName>
        </alternativeName>
    </domain>
</protein>
<name>A0A7J3T8C5_9ARCH</name>
<reference evidence="6" key="1">
    <citation type="journal article" date="2020" name="mSystems">
        <title>Genome- and Community-Level Interaction Insights into Carbon Utilization and Element Cycling Functions of Hydrothermarchaeota in Hydrothermal Sediment.</title>
        <authorList>
            <person name="Zhou Z."/>
            <person name="Liu Y."/>
            <person name="Xu W."/>
            <person name="Pan J."/>
            <person name="Luo Z.H."/>
            <person name="Li M."/>
        </authorList>
    </citation>
    <scope>NUCLEOTIDE SEQUENCE [LARGE SCALE GENOMIC DNA]</scope>
    <source>
        <strain evidence="6">HyVt-85</strain>
    </source>
</reference>
<evidence type="ECO:0000313" key="6">
    <source>
        <dbReference type="EMBL" id="HHE75499.1"/>
    </source>
</evidence>
<dbReference type="InterPro" id="IPR007085">
    <property type="entry name" value="DNA/pantothenate-metab_flavo_C"/>
</dbReference>
<dbReference type="NCBIfam" id="TIGR00521">
    <property type="entry name" value="coaBC_dfp"/>
    <property type="match status" value="1"/>
</dbReference>
<comment type="caution">
    <text evidence="6">The sequence shown here is derived from an EMBL/GenBank/DDBJ whole genome shotgun (WGS) entry which is preliminary data.</text>
</comment>
<comment type="cofactor">
    <cofactor evidence="3">
        <name>Mg(2+)</name>
        <dbReference type="ChEBI" id="CHEBI:18420"/>
    </cofactor>
</comment>
<dbReference type="Pfam" id="PF04127">
    <property type="entry name" value="DFP"/>
    <property type="match status" value="1"/>
</dbReference>
<evidence type="ECO:0000256" key="3">
    <source>
        <dbReference type="HAMAP-Rule" id="MF_02225"/>
    </source>
</evidence>
<dbReference type="Gene3D" id="3.40.50.1950">
    <property type="entry name" value="Flavin prenyltransferase-like"/>
    <property type="match status" value="1"/>
</dbReference>
<dbReference type="InterPro" id="IPR036551">
    <property type="entry name" value="Flavin_trans-like"/>
</dbReference>
<keyword evidence="3" id="KW-0479">Metal-binding</keyword>
<comment type="caution">
    <text evidence="3">Lacks conserved residue(s) required for the propagation of feature annotation.</text>
</comment>
<feature type="region of interest" description="Phosphopantothenoylcysteine decarboxylase" evidence="3">
    <location>
        <begin position="1"/>
        <end position="185"/>
    </location>
</feature>
<dbReference type="PANTHER" id="PTHR14359:SF6">
    <property type="entry name" value="PHOSPHOPANTOTHENOYLCYSTEINE DECARBOXYLASE"/>
    <property type="match status" value="1"/>
</dbReference>
<dbReference type="GO" id="GO:0004633">
    <property type="term" value="F:phosphopantothenoylcysteine decarboxylase activity"/>
    <property type="evidence" value="ECO:0007669"/>
    <property type="project" value="UniProtKB-UniRule"/>
</dbReference>
<dbReference type="InterPro" id="IPR003382">
    <property type="entry name" value="Flavoprotein"/>
</dbReference>
<evidence type="ECO:0000256" key="1">
    <source>
        <dbReference type="ARBA" id="ARBA00022793"/>
    </source>
</evidence>
<dbReference type="EC" id="6.3.2.5" evidence="3"/>
<feature type="binding site" evidence="3">
    <location>
        <position position="282"/>
    </location>
    <ligand>
        <name>CTP</name>
        <dbReference type="ChEBI" id="CHEBI:37563"/>
    </ligand>
</feature>
<feature type="binding site" evidence="3">
    <location>
        <position position="315"/>
    </location>
    <ligand>
        <name>CTP</name>
        <dbReference type="ChEBI" id="CHEBI:37563"/>
    </ligand>
</feature>
<dbReference type="GO" id="GO:0046872">
    <property type="term" value="F:metal ion binding"/>
    <property type="evidence" value="ECO:0007669"/>
    <property type="project" value="UniProtKB-KW"/>
</dbReference>
<gene>
    <name evidence="3 6" type="primary">coaBC</name>
    <name evidence="6" type="ORF">ENL31_00020</name>
</gene>
<feature type="region of interest" description="Phosphopantothenate--cysteine ligase" evidence="3">
    <location>
        <begin position="186"/>
        <end position="387"/>
    </location>
</feature>
<dbReference type="SUPFAM" id="SSF102645">
    <property type="entry name" value="CoaB-like"/>
    <property type="match status" value="1"/>
</dbReference>
<evidence type="ECO:0000259" key="4">
    <source>
        <dbReference type="Pfam" id="PF02441"/>
    </source>
</evidence>
<comment type="pathway">
    <text evidence="3">Cofactor biosynthesis; coenzyme A biosynthesis.</text>
</comment>
<dbReference type="UniPathway" id="UPA00241"/>
<comment type="similarity">
    <text evidence="3">In the N-terminal section; belongs to the HFCD (homo-oligomeric flavin containing Cys decarboxylase) superfamily.</text>
</comment>
<keyword evidence="3" id="KW-0511">Multifunctional enzyme</keyword>
<dbReference type="PANTHER" id="PTHR14359">
    <property type="entry name" value="HOMO-OLIGOMERIC FLAVIN CONTAINING CYS DECARBOXYLASE FAMILY"/>
    <property type="match status" value="1"/>
</dbReference>
<keyword evidence="3" id="KW-0288">FMN</keyword>
<evidence type="ECO:0000256" key="2">
    <source>
        <dbReference type="ARBA" id="ARBA00023239"/>
    </source>
</evidence>
<dbReference type="InterPro" id="IPR035929">
    <property type="entry name" value="CoaB-like_sf"/>
</dbReference>
<dbReference type="EC" id="4.1.1.36" evidence="3"/>
<organism evidence="6">
    <name type="scientific">Candidatus Aciduliprofundum boonei</name>
    <dbReference type="NCBI Taxonomy" id="379547"/>
    <lineage>
        <taxon>Archaea</taxon>
        <taxon>Methanobacteriati</taxon>
        <taxon>Thermoplasmatota</taxon>
        <taxon>DHVE2 group</taxon>
        <taxon>Candidatus Aciduliprofundum</taxon>
    </lineage>
</organism>
<dbReference type="GO" id="GO:0015937">
    <property type="term" value="P:coenzyme A biosynthetic process"/>
    <property type="evidence" value="ECO:0007669"/>
    <property type="project" value="UniProtKB-UniRule"/>
</dbReference>
<accession>A0A7J3T8C5</accession>
<dbReference type="Gene3D" id="3.40.50.10300">
    <property type="entry name" value="CoaB-like"/>
    <property type="match status" value="1"/>
</dbReference>
<dbReference type="GO" id="GO:0004632">
    <property type="term" value="F:phosphopantothenate--cysteine ligase activity"/>
    <property type="evidence" value="ECO:0007669"/>
    <property type="project" value="UniProtKB-UniRule"/>
</dbReference>
<evidence type="ECO:0000259" key="5">
    <source>
        <dbReference type="Pfam" id="PF04127"/>
    </source>
</evidence>
<keyword evidence="2 3" id="KW-0456">Lyase</keyword>
<comment type="function">
    <text evidence="3">Catalyzes two sequential steps in the biosynthesis of coenzyme A. In the first step cysteine is conjugated to 4'-phosphopantothenate to form 4-phosphopantothenoylcysteine. In the second step the latter compound is decarboxylated to form 4'-phosphopantotheine.</text>
</comment>
<dbReference type="Proteomes" id="UP000886130">
    <property type="component" value="Unassembled WGS sequence"/>
</dbReference>
<sequence length="387" mass="43510">MHPSDRIRGEKSDILKGKKIALCITGSISSVEAVKVARELIRHGAQVYPYATTSALKFIGKDSLLFATGNPVVDELTGKDEHLEAFDLILVAPATANVISKAACGIADDAVSTLILANLEKCMFVPTMHEKMMNNPIFQENVNKLKKYCKFIEPIREEDKLKLPNRESIAAEVMHSLRNELRGKKILVIGGAGYEKIDNFRIITNLATGRTGVELAKYAYYYGGEVKLLVSLHSVEIPSFIPFESFGSIEDLLSRMEEYKNYDVIIVPAALPDFKPGKVDGKIKSLREFEEVRYTENPKFLKELRKIYHGFLVGFKAESGVSEEELIRRARERMKEYSLDMVVANLLEDVKPKSTRALIIFDDDFERVEGSKDKVAKRIIEIVAESL</sequence>
<feature type="binding site" evidence="3">
    <location>
        <position position="273"/>
    </location>
    <ligand>
        <name>CTP</name>
        <dbReference type="ChEBI" id="CHEBI:37563"/>
    </ligand>
</feature>
<keyword evidence="3" id="KW-0460">Magnesium</keyword>
<dbReference type="InterPro" id="IPR005252">
    <property type="entry name" value="CoaBC"/>
</dbReference>
<comment type="cofactor">
    <cofactor evidence="3">
        <name>FMN</name>
        <dbReference type="ChEBI" id="CHEBI:58210"/>
    </cofactor>
    <text evidence="3">Binds 1 FMN per subunit.</text>
</comment>
<dbReference type="GO" id="GO:0015941">
    <property type="term" value="P:pantothenate catabolic process"/>
    <property type="evidence" value="ECO:0007669"/>
    <property type="project" value="InterPro"/>
</dbReference>
<feature type="domain" description="Flavoprotein" evidence="4">
    <location>
        <begin position="18"/>
        <end position="148"/>
    </location>
</feature>